<proteinExistence type="predicted"/>
<evidence type="ECO:0000313" key="2">
    <source>
        <dbReference type="Proteomes" id="UP000281726"/>
    </source>
</evidence>
<gene>
    <name evidence="1" type="ORF">D7223_01065</name>
</gene>
<organism evidence="1 2">
    <name type="scientific">Micromonospora endolithica</name>
    <dbReference type="NCBI Taxonomy" id="230091"/>
    <lineage>
        <taxon>Bacteria</taxon>
        <taxon>Bacillati</taxon>
        <taxon>Actinomycetota</taxon>
        <taxon>Actinomycetes</taxon>
        <taxon>Micromonosporales</taxon>
        <taxon>Micromonosporaceae</taxon>
        <taxon>Micromonospora</taxon>
    </lineage>
</organism>
<dbReference type="Proteomes" id="UP000281726">
    <property type="component" value="Unassembled WGS sequence"/>
</dbReference>
<dbReference type="EMBL" id="RBAK01000001">
    <property type="protein sequence ID" value="RKN50419.1"/>
    <property type="molecule type" value="Genomic_DNA"/>
</dbReference>
<dbReference type="AlphaFoldDB" id="A0A3A9ZQE6"/>
<accession>A0A3A9ZQE6</accession>
<sequence length="188" mass="20167">MPQPGQTPTAAAPTPPAGALFTQRQAAVNRARLPTPELANFASPWLGTIADCSADAISAAQRGNGETTRTRCTAGIVTSYWITYRNLADREAAQARYRAQATTTADLATGVATPTQRSTTAGRTVQYIEYAYRIPSGGRGGQIVAAIWWSDPTMPIAGVFTCYWDDLASSWMPLRDLWALAASTPVQR</sequence>
<dbReference type="RefSeq" id="WP_120723823.1">
    <property type="nucleotide sequence ID" value="NZ_RBAK01000001.1"/>
</dbReference>
<dbReference type="OrthoDB" id="3406034at2"/>
<evidence type="ECO:0000313" key="1">
    <source>
        <dbReference type="EMBL" id="RKN50419.1"/>
    </source>
</evidence>
<name>A0A3A9ZQE6_9ACTN</name>
<reference evidence="1 2" key="1">
    <citation type="journal article" date="2004" name="Syst. Appl. Microbiol.">
        <title>Cryptoendolithic actinomycetes from antarctic sandstone rock samples: Micromonospora endolithica sp. nov. and two isolates related to Micromonospora coerulea Jensen 1932.</title>
        <authorList>
            <person name="Hirsch P."/>
            <person name="Mevs U."/>
            <person name="Kroppenstedt R.M."/>
            <person name="Schumann P."/>
            <person name="Stackebrandt E."/>
        </authorList>
    </citation>
    <scope>NUCLEOTIDE SEQUENCE [LARGE SCALE GENOMIC DNA]</scope>
    <source>
        <strain evidence="1 2">JCM 12677</strain>
    </source>
</reference>
<protein>
    <submittedName>
        <fullName evidence="1">Uncharacterized protein</fullName>
    </submittedName>
</protein>
<keyword evidence="2" id="KW-1185">Reference proteome</keyword>
<comment type="caution">
    <text evidence="1">The sequence shown here is derived from an EMBL/GenBank/DDBJ whole genome shotgun (WGS) entry which is preliminary data.</text>
</comment>